<comment type="caution">
    <text evidence="2">The sequence shown here is derived from an EMBL/GenBank/DDBJ whole genome shotgun (WGS) entry which is preliminary data.</text>
</comment>
<keyword evidence="3" id="KW-1185">Reference proteome</keyword>
<dbReference type="Proteomes" id="UP000186601">
    <property type="component" value="Unassembled WGS sequence"/>
</dbReference>
<feature type="compositionally biased region" description="Polar residues" evidence="1">
    <location>
        <begin position="1"/>
        <end position="13"/>
    </location>
</feature>
<dbReference type="EMBL" id="MLYV02000479">
    <property type="protein sequence ID" value="PSR92223.1"/>
    <property type="molecule type" value="Genomic_DNA"/>
</dbReference>
<feature type="region of interest" description="Disordered" evidence="1">
    <location>
        <begin position="251"/>
        <end position="368"/>
    </location>
</feature>
<feature type="compositionally biased region" description="Low complexity" evidence="1">
    <location>
        <begin position="326"/>
        <end position="335"/>
    </location>
</feature>
<dbReference type="OrthoDB" id="5382203at2759"/>
<feature type="compositionally biased region" description="Polar residues" evidence="1">
    <location>
        <begin position="313"/>
        <end position="325"/>
    </location>
</feature>
<organism evidence="2 3">
    <name type="scientific">Hermanssonia centrifuga</name>
    <dbReference type="NCBI Taxonomy" id="98765"/>
    <lineage>
        <taxon>Eukaryota</taxon>
        <taxon>Fungi</taxon>
        <taxon>Dikarya</taxon>
        <taxon>Basidiomycota</taxon>
        <taxon>Agaricomycotina</taxon>
        <taxon>Agaricomycetes</taxon>
        <taxon>Polyporales</taxon>
        <taxon>Meruliaceae</taxon>
        <taxon>Hermanssonia</taxon>
    </lineage>
</organism>
<sequence length="489" mass="52042">MNPVRSRSVTISAPLSKKRSNRQMGPPPPPLINNTFPPKRESPNPNGGIMQNGRPQRTRKIQRSPESLDLDEVMGGDDDFDTPPPTAGRRDPSKPYISKTARDLIDFLDEGPPVELKPPGMNASMISLDSSKSRSGKLQRMMSRLTLGGSSERLNGRGGSTDDTSRGAKGMRRSPSGSSSASAPPTAYLQPMNVRKPLPPVVVATPPPPLASLSLSTSSSFISMEGSMGRNSPHQANPYRRVSITRKAVPSWEDISHTVDVMPPVPATNEDPRSSPKPPKTPKASPLDAFPSVPLTVPQSPSGSGFLARSGGSIRSETSGRRNSATPSPITPTIPEFLPQRKPSSDSRASPSPSASRPATRITDREVVAEPQVMESIAPAAPTFGVEEAQDLRRLLSVATTADECRLLVDMFMCKAGFPLSVTPSIDPDAPKSSSTVDVAVSKLETVNDDLESSLVAFLLGGGSRDDIQVPATRDIITPVLLSDSPSQD</sequence>
<feature type="compositionally biased region" description="Low complexity" evidence="1">
    <location>
        <begin position="346"/>
        <end position="359"/>
    </location>
</feature>
<feature type="compositionally biased region" description="Acidic residues" evidence="1">
    <location>
        <begin position="68"/>
        <end position="81"/>
    </location>
</feature>
<evidence type="ECO:0000313" key="3">
    <source>
        <dbReference type="Proteomes" id="UP000186601"/>
    </source>
</evidence>
<gene>
    <name evidence="2" type="ORF">PHLCEN_2v4753</name>
</gene>
<dbReference type="STRING" id="98765.A0A2R6PJA6"/>
<evidence type="ECO:0000313" key="2">
    <source>
        <dbReference type="EMBL" id="PSR92223.1"/>
    </source>
</evidence>
<evidence type="ECO:0000256" key="1">
    <source>
        <dbReference type="SAM" id="MobiDB-lite"/>
    </source>
</evidence>
<reference evidence="2 3" key="1">
    <citation type="submission" date="2018-02" db="EMBL/GenBank/DDBJ databases">
        <title>Genome sequence of the basidiomycete white-rot fungus Phlebia centrifuga.</title>
        <authorList>
            <person name="Granchi Z."/>
            <person name="Peng M."/>
            <person name="de Vries R.P."/>
            <person name="Hilden K."/>
            <person name="Makela M.R."/>
            <person name="Grigoriev I."/>
            <person name="Riley R."/>
        </authorList>
    </citation>
    <scope>NUCLEOTIDE SEQUENCE [LARGE SCALE GENOMIC DNA]</scope>
    <source>
        <strain evidence="2 3">FBCC195</strain>
    </source>
</reference>
<dbReference type="AlphaFoldDB" id="A0A2R6PJA6"/>
<feature type="region of interest" description="Disordered" evidence="1">
    <location>
        <begin position="1"/>
        <end position="192"/>
    </location>
</feature>
<proteinExistence type="predicted"/>
<name>A0A2R6PJA6_9APHY</name>
<protein>
    <submittedName>
        <fullName evidence="2">Uncharacterized protein</fullName>
    </submittedName>
</protein>
<accession>A0A2R6PJA6</accession>
<feature type="compositionally biased region" description="Low complexity" evidence="1">
    <location>
        <begin position="174"/>
        <end position="187"/>
    </location>
</feature>